<feature type="region of interest" description="Disordered" evidence="1">
    <location>
        <begin position="120"/>
        <end position="139"/>
    </location>
</feature>
<feature type="region of interest" description="Disordered" evidence="1">
    <location>
        <begin position="69"/>
        <end position="96"/>
    </location>
</feature>
<gene>
    <name evidence="2" type="ORF">COV59_01475</name>
</gene>
<dbReference type="EMBL" id="PCWN01000005">
    <property type="protein sequence ID" value="PIR04288.1"/>
    <property type="molecule type" value="Genomic_DNA"/>
</dbReference>
<evidence type="ECO:0000313" key="2">
    <source>
        <dbReference type="EMBL" id="PIR04288.1"/>
    </source>
</evidence>
<evidence type="ECO:0000256" key="1">
    <source>
        <dbReference type="SAM" id="MobiDB-lite"/>
    </source>
</evidence>
<organism evidence="2 3">
    <name type="scientific">Candidatus Magasanikbacteria bacterium CG11_big_fil_rev_8_21_14_0_20_39_34</name>
    <dbReference type="NCBI Taxonomy" id="1974653"/>
    <lineage>
        <taxon>Bacteria</taxon>
        <taxon>Candidatus Magasanikiibacteriota</taxon>
    </lineage>
</organism>
<evidence type="ECO:0000313" key="3">
    <source>
        <dbReference type="Proteomes" id="UP000229600"/>
    </source>
</evidence>
<dbReference type="Proteomes" id="UP000229600">
    <property type="component" value="Unassembled WGS sequence"/>
</dbReference>
<reference evidence="2 3" key="1">
    <citation type="submission" date="2017-09" db="EMBL/GenBank/DDBJ databases">
        <title>Depth-based differentiation of microbial function through sediment-hosted aquifers and enrichment of novel symbionts in the deep terrestrial subsurface.</title>
        <authorList>
            <person name="Probst A.J."/>
            <person name="Ladd B."/>
            <person name="Jarett J.K."/>
            <person name="Geller-Mcgrath D.E."/>
            <person name="Sieber C.M."/>
            <person name="Emerson J.B."/>
            <person name="Anantharaman K."/>
            <person name="Thomas B.C."/>
            <person name="Malmstrom R."/>
            <person name="Stieglmeier M."/>
            <person name="Klingl A."/>
            <person name="Woyke T."/>
            <person name="Ryan C.M."/>
            <person name="Banfield J.F."/>
        </authorList>
    </citation>
    <scope>NUCLEOTIDE SEQUENCE [LARGE SCALE GENOMIC DNA]</scope>
    <source>
        <strain evidence="2">CG11_big_fil_rev_8_21_14_0_20_39_34</strain>
    </source>
</reference>
<sequence>MPSRPSAPPCRWPWPLHGRTSIRGRASFVVSDGFVEAFLEGFGKEGAHESRAKDVACYDEIEGGFPYGLGESHLGSDGHPDQVTDLSEHRSGPPRASITTLLAGSTAPVVNCCDQLPGEVDPTDEHEGRANHAPEEQAAGHLQEIFPVQGNLLRVEADK</sequence>
<accession>A0A2H0N5Y4</accession>
<comment type="caution">
    <text evidence="2">The sequence shown here is derived from an EMBL/GenBank/DDBJ whole genome shotgun (WGS) entry which is preliminary data.</text>
</comment>
<protein>
    <submittedName>
        <fullName evidence="2">Uncharacterized protein</fullName>
    </submittedName>
</protein>
<feature type="compositionally biased region" description="Basic and acidic residues" evidence="1">
    <location>
        <begin position="123"/>
        <end position="135"/>
    </location>
</feature>
<feature type="compositionally biased region" description="Basic and acidic residues" evidence="1">
    <location>
        <begin position="74"/>
        <end position="91"/>
    </location>
</feature>
<dbReference type="AlphaFoldDB" id="A0A2H0N5Y4"/>
<name>A0A2H0N5Y4_9BACT</name>
<proteinExistence type="predicted"/>